<keyword evidence="2" id="KW-1185">Reference proteome</keyword>
<protein>
    <submittedName>
        <fullName evidence="1">Uncharacterized protein</fullName>
    </submittedName>
</protein>
<organism evidence="1 2">
    <name type="scientific">Vibrio artabrorum</name>
    <dbReference type="NCBI Taxonomy" id="446374"/>
    <lineage>
        <taxon>Bacteria</taxon>
        <taxon>Pseudomonadati</taxon>
        <taxon>Pseudomonadota</taxon>
        <taxon>Gammaproteobacteria</taxon>
        <taxon>Vibrionales</taxon>
        <taxon>Vibrionaceae</taxon>
        <taxon>Vibrio</taxon>
    </lineage>
</organism>
<proteinExistence type="predicted"/>
<accession>A0ABT8CN65</accession>
<dbReference type="RefSeq" id="WP_261840179.1">
    <property type="nucleotide sequence ID" value="NZ_AP025459.1"/>
</dbReference>
<dbReference type="EMBL" id="JAUFQY010000002">
    <property type="protein sequence ID" value="MDN3701968.1"/>
    <property type="molecule type" value="Genomic_DNA"/>
</dbReference>
<gene>
    <name evidence="1" type="ORF">QWY96_15655</name>
</gene>
<evidence type="ECO:0000313" key="2">
    <source>
        <dbReference type="Proteomes" id="UP001223712"/>
    </source>
</evidence>
<comment type="caution">
    <text evidence="1">The sequence shown here is derived from an EMBL/GenBank/DDBJ whole genome shotgun (WGS) entry which is preliminary data.</text>
</comment>
<reference evidence="2" key="1">
    <citation type="journal article" date="2019" name="Int. J. Syst. Evol. Microbiol.">
        <title>The Global Catalogue of Microorganisms (GCM) 10K type strain sequencing project: providing services to taxonomists for standard genome sequencing and annotation.</title>
        <authorList>
            <consortium name="The Broad Institute Genomics Platform"/>
            <consortium name="The Broad Institute Genome Sequencing Center for Infectious Disease"/>
            <person name="Wu L."/>
            <person name="Ma J."/>
        </authorList>
    </citation>
    <scope>NUCLEOTIDE SEQUENCE [LARGE SCALE GENOMIC DNA]</scope>
    <source>
        <strain evidence="2">CECT 7226</strain>
    </source>
</reference>
<dbReference type="Proteomes" id="UP001223712">
    <property type="component" value="Unassembled WGS sequence"/>
</dbReference>
<name>A0ABT8CN65_9VIBR</name>
<evidence type="ECO:0000313" key="1">
    <source>
        <dbReference type="EMBL" id="MDN3701968.1"/>
    </source>
</evidence>
<sequence length="228" mass="26171">MSKTIIEFLKNIDIVDFSKKYNDWLISELSEPVADLARQGWTIPAFINWLGITSFEPLKSDQNLLIESWENNYNQNAESLLEDILDDCPEQWKDLMHECISCYLAGKYVICIPALLVIFEGLLSIKIYNFDVNKTHYQDPIKNGIESNHYAGIDTLKMLSIKEYVRNLFKPSAFSGGVPNDLNRHWVMHGRGRISSNKLEALQLFNAVGTLLTVKTLWAEMYSSEQTL</sequence>